<proteinExistence type="predicted"/>
<evidence type="ECO:0000313" key="2">
    <source>
        <dbReference type="Proteomes" id="UP000289886"/>
    </source>
</evidence>
<comment type="caution">
    <text evidence="1">The sequence shown here is derived from an EMBL/GenBank/DDBJ whole genome shotgun (WGS) entry which is preliminary data.</text>
</comment>
<dbReference type="SUPFAM" id="SSF56973">
    <property type="entry name" value="Aerolisin/ETX pore-forming domain"/>
    <property type="match status" value="1"/>
</dbReference>
<organism evidence="1 2">
    <name type="scientific">Acipenser ruthenus</name>
    <name type="common">Sterlet sturgeon</name>
    <dbReference type="NCBI Taxonomy" id="7906"/>
    <lineage>
        <taxon>Eukaryota</taxon>
        <taxon>Metazoa</taxon>
        <taxon>Chordata</taxon>
        <taxon>Craniata</taxon>
        <taxon>Vertebrata</taxon>
        <taxon>Euteleostomi</taxon>
        <taxon>Actinopterygii</taxon>
        <taxon>Chondrostei</taxon>
        <taxon>Acipenseriformes</taxon>
        <taxon>Acipenseridae</taxon>
        <taxon>Acipenser</taxon>
    </lineage>
</organism>
<dbReference type="PANTHER" id="PTHR31649">
    <property type="entry name" value="AGAP009604-PA"/>
    <property type="match status" value="1"/>
</dbReference>
<evidence type="ECO:0000313" key="1">
    <source>
        <dbReference type="EMBL" id="RXM93325.1"/>
    </source>
</evidence>
<dbReference type="EMBL" id="SCEB01004784">
    <property type="protein sequence ID" value="RXM93325.1"/>
    <property type="molecule type" value="Genomic_DNA"/>
</dbReference>
<reference evidence="1 2" key="1">
    <citation type="submission" date="2019-01" db="EMBL/GenBank/DDBJ databases">
        <title>Draft Genome and Complete Hox-Cluster Characterization of the Sterlet Sturgeon (Acipenser ruthenus).</title>
        <authorList>
            <person name="Wei Q."/>
        </authorList>
    </citation>
    <scope>NUCLEOTIDE SEQUENCE [LARGE SCALE GENOMIC DNA]</scope>
    <source>
        <strain evidence="1">WHYD16114868_AA</strain>
        <tissue evidence="1">Blood</tissue>
    </source>
</reference>
<protein>
    <submittedName>
        <fullName evidence="1">Natterin-4</fullName>
    </submittedName>
</protein>
<dbReference type="PANTHER" id="PTHR31649:SF1">
    <property type="entry name" value="FARNESOIC ACID O-METHYL TRANSFERASE DOMAIN-CONTAINING PROTEIN"/>
    <property type="match status" value="1"/>
</dbReference>
<dbReference type="Proteomes" id="UP000289886">
    <property type="component" value="Unassembled WGS sequence"/>
</dbReference>
<gene>
    <name evidence="1" type="ORF">EOD39_19199</name>
</gene>
<name>A0A444UYR7_ACIRT</name>
<keyword evidence="2" id="KW-1185">Reference proteome</keyword>
<dbReference type="Gene3D" id="2.170.15.10">
    <property type="entry name" value="Proaerolysin, chain A, domain 3"/>
    <property type="match status" value="1"/>
</dbReference>
<sequence>MDRHQEVGEWSLDECRHSIMELAKELNRVLKNLKQNRSLGQVERREGADLRTNEGEEHRLKIAYYIMREWPWKLKTESENSVSAGEDVEQRLSELVQEWKRGQLKNILPIMEFILWELMKEETVQKIVLSIQKTPTTGVSPAEPQAAVLTLYLGLDEALTIADPSAAESVSSRPAQSPFYSNNVNLKWVQWTGTLPKDTVSIYNKHYSRHDYVARVGVEGSPGFYTPSKGSYCYYAMSNKEERTSDFDLLVNEDNFELLQWKMGFFDILPDSSVMANSGGTIVGRNKYGLGKVVPQFKAFFQPRDGKEYFFKLYEVLSFVPELYSQKIYDVRYSLGEMKLTRNPEREIPPYDLYNDKEQPILKTVTSQICVPVHRMWDIRRPTQADAITSITAQIPVISLREDKSDSLTPVKEFNCTQGTSLSESETQELRFEVTVLPRSTTAVLFEAERVTVEIPFTAQLSRSYKISGTRHTTISGVYRALHISEVKAVVDGSGPV</sequence>
<dbReference type="AlphaFoldDB" id="A0A444UYR7"/>
<accession>A0A444UYR7</accession>